<proteinExistence type="predicted"/>
<accession>A0A0V1KJ81</accession>
<evidence type="ECO:0000313" key="2">
    <source>
        <dbReference type="EMBL" id="KRZ47318.1"/>
    </source>
</evidence>
<sequence>MELGDSYGRIRRLAVPKGIGMSHEEQQNQLIHQDPRHLGGLSSRPF</sequence>
<keyword evidence="3" id="KW-1185">Reference proteome</keyword>
<evidence type="ECO:0000256" key="1">
    <source>
        <dbReference type="SAM" id="MobiDB-lite"/>
    </source>
</evidence>
<dbReference type="EMBL" id="JYDW01000957">
    <property type="protein sequence ID" value="KRZ47318.1"/>
    <property type="molecule type" value="Genomic_DNA"/>
</dbReference>
<name>A0A0V1KJ81_9BILA</name>
<organism evidence="2 3">
    <name type="scientific">Trichinella nativa</name>
    <dbReference type="NCBI Taxonomy" id="6335"/>
    <lineage>
        <taxon>Eukaryota</taxon>
        <taxon>Metazoa</taxon>
        <taxon>Ecdysozoa</taxon>
        <taxon>Nematoda</taxon>
        <taxon>Enoplea</taxon>
        <taxon>Dorylaimia</taxon>
        <taxon>Trichinellida</taxon>
        <taxon>Trichinellidae</taxon>
        <taxon>Trichinella</taxon>
    </lineage>
</organism>
<gene>
    <name evidence="2" type="ORF">T02_3506</name>
</gene>
<evidence type="ECO:0000313" key="3">
    <source>
        <dbReference type="Proteomes" id="UP000054721"/>
    </source>
</evidence>
<comment type="caution">
    <text evidence="2">The sequence shown here is derived from an EMBL/GenBank/DDBJ whole genome shotgun (WGS) entry which is preliminary data.</text>
</comment>
<dbReference type="AlphaFoldDB" id="A0A0V1KJ81"/>
<protein>
    <submittedName>
        <fullName evidence="2">Uncharacterized protein</fullName>
    </submittedName>
</protein>
<reference evidence="2 3" key="1">
    <citation type="submission" date="2015-05" db="EMBL/GenBank/DDBJ databases">
        <title>Evolution of Trichinella species and genotypes.</title>
        <authorList>
            <person name="Korhonen P.K."/>
            <person name="Edoardo P."/>
            <person name="Giuseppe L.R."/>
            <person name="Gasser R.B."/>
        </authorList>
    </citation>
    <scope>NUCLEOTIDE SEQUENCE [LARGE SCALE GENOMIC DNA]</scope>
    <source>
        <strain evidence="2">ISS10</strain>
    </source>
</reference>
<feature type="region of interest" description="Disordered" evidence="1">
    <location>
        <begin position="18"/>
        <end position="46"/>
    </location>
</feature>
<dbReference type="Proteomes" id="UP000054721">
    <property type="component" value="Unassembled WGS sequence"/>
</dbReference>